<dbReference type="EMBL" id="JASCZI010211713">
    <property type="protein sequence ID" value="MED6196123.1"/>
    <property type="molecule type" value="Genomic_DNA"/>
</dbReference>
<keyword evidence="2" id="KW-1185">Reference proteome</keyword>
<evidence type="ECO:0000313" key="2">
    <source>
        <dbReference type="Proteomes" id="UP001341840"/>
    </source>
</evidence>
<proteinExistence type="predicted"/>
<gene>
    <name evidence="1" type="ORF">PIB30_044389</name>
</gene>
<sequence>MHTHQLPTFTFQSTTISTPQLRLPFHRRLREALSVVFKSIPLIGVRLRLTLWALVPYGEPGSIGFSLHCCCGFSDAGPSAP</sequence>
<evidence type="ECO:0000313" key="1">
    <source>
        <dbReference type="EMBL" id="MED6196123.1"/>
    </source>
</evidence>
<comment type="caution">
    <text evidence="1">The sequence shown here is derived from an EMBL/GenBank/DDBJ whole genome shotgun (WGS) entry which is preliminary data.</text>
</comment>
<organism evidence="1 2">
    <name type="scientific">Stylosanthes scabra</name>
    <dbReference type="NCBI Taxonomy" id="79078"/>
    <lineage>
        <taxon>Eukaryota</taxon>
        <taxon>Viridiplantae</taxon>
        <taxon>Streptophyta</taxon>
        <taxon>Embryophyta</taxon>
        <taxon>Tracheophyta</taxon>
        <taxon>Spermatophyta</taxon>
        <taxon>Magnoliopsida</taxon>
        <taxon>eudicotyledons</taxon>
        <taxon>Gunneridae</taxon>
        <taxon>Pentapetalae</taxon>
        <taxon>rosids</taxon>
        <taxon>fabids</taxon>
        <taxon>Fabales</taxon>
        <taxon>Fabaceae</taxon>
        <taxon>Papilionoideae</taxon>
        <taxon>50 kb inversion clade</taxon>
        <taxon>dalbergioids sensu lato</taxon>
        <taxon>Dalbergieae</taxon>
        <taxon>Pterocarpus clade</taxon>
        <taxon>Stylosanthes</taxon>
    </lineage>
</organism>
<accession>A0ABU6XGR6</accession>
<dbReference type="Proteomes" id="UP001341840">
    <property type="component" value="Unassembled WGS sequence"/>
</dbReference>
<reference evidence="1 2" key="1">
    <citation type="journal article" date="2023" name="Plants (Basel)">
        <title>Bridging the Gap: Combining Genomics and Transcriptomics Approaches to Understand Stylosanthes scabra, an Orphan Legume from the Brazilian Caatinga.</title>
        <authorList>
            <person name="Ferreira-Neto J.R.C."/>
            <person name="da Silva M.D."/>
            <person name="Binneck E."/>
            <person name="de Melo N.F."/>
            <person name="da Silva R.H."/>
            <person name="de Melo A.L.T.M."/>
            <person name="Pandolfi V."/>
            <person name="Bustamante F.O."/>
            <person name="Brasileiro-Vidal A.C."/>
            <person name="Benko-Iseppon A.M."/>
        </authorList>
    </citation>
    <scope>NUCLEOTIDE SEQUENCE [LARGE SCALE GENOMIC DNA]</scope>
    <source>
        <tissue evidence="1">Leaves</tissue>
    </source>
</reference>
<name>A0ABU6XGR6_9FABA</name>
<protein>
    <submittedName>
        <fullName evidence="1">Uncharacterized protein</fullName>
    </submittedName>
</protein>